<feature type="transmembrane region" description="Helical" evidence="7">
    <location>
        <begin position="165"/>
        <end position="183"/>
    </location>
</feature>
<evidence type="ECO:0000256" key="5">
    <source>
        <dbReference type="ARBA" id="ARBA00022777"/>
    </source>
</evidence>
<dbReference type="InterPro" id="IPR004358">
    <property type="entry name" value="Sig_transdc_His_kin-like_C"/>
</dbReference>
<feature type="transmembrane region" description="Helical" evidence="7">
    <location>
        <begin position="88"/>
        <end position="107"/>
    </location>
</feature>
<dbReference type="CDD" id="cd00082">
    <property type="entry name" value="HisKA"/>
    <property type="match status" value="1"/>
</dbReference>
<dbReference type="GO" id="GO:0005524">
    <property type="term" value="F:ATP binding"/>
    <property type="evidence" value="ECO:0007669"/>
    <property type="project" value="UniProtKB-KW"/>
</dbReference>
<dbReference type="CDD" id="cd16922">
    <property type="entry name" value="HATPase_EvgS-ArcB-TorS-like"/>
    <property type="match status" value="1"/>
</dbReference>
<dbReference type="Pfam" id="PF00072">
    <property type="entry name" value="Response_reg"/>
    <property type="match status" value="1"/>
</dbReference>
<keyword evidence="4" id="KW-0808">Transferase</keyword>
<keyword evidence="7" id="KW-0472">Membrane</keyword>
<dbReference type="EC" id="2.7.13.3" evidence="2"/>
<dbReference type="EMBL" id="CP096040">
    <property type="protein sequence ID" value="USQ94509.1"/>
    <property type="molecule type" value="Genomic_DNA"/>
</dbReference>
<evidence type="ECO:0000259" key="9">
    <source>
        <dbReference type="PROSITE" id="PS50110"/>
    </source>
</evidence>
<feature type="transmembrane region" description="Helical" evidence="7">
    <location>
        <begin position="27"/>
        <end position="46"/>
    </location>
</feature>
<dbReference type="Gene3D" id="3.30.565.10">
    <property type="entry name" value="Histidine kinase-like ATPase, C-terminal domain"/>
    <property type="match status" value="1"/>
</dbReference>
<evidence type="ECO:0000256" key="4">
    <source>
        <dbReference type="ARBA" id="ARBA00022679"/>
    </source>
</evidence>
<dbReference type="SUPFAM" id="SSF47384">
    <property type="entry name" value="Homodimeric domain of signal transducing histidine kinase"/>
    <property type="match status" value="1"/>
</dbReference>
<keyword evidence="7" id="KW-0812">Transmembrane</keyword>
<dbReference type="InterPro" id="IPR001789">
    <property type="entry name" value="Sig_transdc_resp-reg_receiver"/>
</dbReference>
<dbReference type="SUPFAM" id="SSF52172">
    <property type="entry name" value="CheY-like"/>
    <property type="match status" value="1"/>
</dbReference>
<dbReference type="PRINTS" id="PR00344">
    <property type="entry name" value="BCTRLSENSOR"/>
</dbReference>
<evidence type="ECO:0000256" key="7">
    <source>
        <dbReference type="SAM" id="Phobius"/>
    </source>
</evidence>
<sequence length="597" mass="63317">MLAERRLKASPTDGPQLAKALDAQTALLPYALGVFAVSLPLFVWVGSFATNRLWMSASFAIFAINWGAFYAVVNWLRDEASQELNRRARIQVLGGLMWAMSVVQISILAQGAGPARETLLMLATAGAVVCAFFAAPYLPALLTIAPLAAAGPVIAQFSHPQGRQAGVMTWGASALALTLGMILNRMFRRQHGLAVAHERLVEERLGVLEAAERTARSKSDIVATLSHEIRNGLTGVTHVLAAAAGRGGRAAPSREQLNAALDAAQDLMSVLNATLDSETAESGRLRVEARPFDSVRLVQDLVLLDKPHAGTKGLELAIHVDPLLRRRDKGATVADALRTRQIITNLLGNAIKYTVRGRVEVRLELRDDQVAIEVADTGPGLSAEEMEQAFEPFRRVERTGAGVNGAGLGLSLSRQLARLMGGALDARSAVGVGSCFTLSLPFDADAECDLTEELDNGTVDMSGAPRALRILIAEDDALNAAMLRAILEQLGHQVVHAQNGRRAADLAKIAEFDLLMLDHRMPVLDGPGATASLREAEGPNRAAPIVAIIDGDGEEASEFLSAGADIVLRKPVSVAAVARALADAAALDRGETKSEAA</sequence>
<evidence type="ECO:0000259" key="8">
    <source>
        <dbReference type="PROSITE" id="PS50109"/>
    </source>
</evidence>
<keyword evidence="3 6" id="KW-0597">Phosphoprotein</keyword>
<dbReference type="InterPro" id="IPR005467">
    <property type="entry name" value="His_kinase_dom"/>
</dbReference>
<feature type="domain" description="Histidine kinase" evidence="8">
    <location>
        <begin position="224"/>
        <end position="444"/>
    </location>
</feature>
<feature type="transmembrane region" description="Helical" evidence="7">
    <location>
        <begin position="119"/>
        <end position="145"/>
    </location>
</feature>
<dbReference type="CDD" id="cd17546">
    <property type="entry name" value="REC_hyHK_CKI1_RcsC-like"/>
    <property type="match status" value="1"/>
</dbReference>
<dbReference type="PANTHER" id="PTHR43047">
    <property type="entry name" value="TWO-COMPONENT HISTIDINE PROTEIN KINASE"/>
    <property type="match status" value="1"/>
</dbReference>
<dbReference type="InterPro" id="IPR036890">
    <property type="entry name" value="HATPase_C_sf"/>
</dbReference>
<dbReference type="Gene3D" id="3.40.50.2300">
    <property type="match status" value="1"/>
</dbReference>
<feature type="modified residue" description="4-aspartylphosphate" evidence="6">
    <location>
        <position position="518"/>
    </location>
</feature>
<dbReference type="InterPro" id="IPR011006">
    <property type="entry name" value="CheY-like_superfamily"/>
</dbReference>
<keyword evidence="10" id="KW-0067">ATP-binding</keyword>
<evidence type="ECO:0000256" key="3">
    <source>
        <dbReference type="ARBA" id="ARBA00022553"/>
    </source>
</evidence>
<dbReference type="Proteomes" id="UP001057520">
    <property type="component" value="Chromosome"/>
</dbReference>
<keyword evidence="11" id="KW-1185">Reference proteome</keyword>
<dbReference type="SMART" id="SM00448">
    <property type="entry name" value="REC"/>
    <property type="match status" value="1"/>
</dbReference>
<proteinExistence type="predicted"/>
<comment type="catalytic activity">
    <reaction evidence="1">
        <text>ATP + protein L-histidine = ADP + protein N-phospho-L-histidine.</text>
        <dbReference type="EC" id="2.7.13.3"/>
    </reaction>
</comment>
<reference evidence="10 11" key="1">
    <citation type="submission" date="2022-04" db="EMBL/GenBank/DDBJ databases">
        <title>Genome sequence of soybean root-associated Caulobacter segnis RL271.</title>
        <authorList>
            <person name="Longley R."/>
            <person name="Bonito G."/>
            <person name="Trigodet F."/>
            <person name="Crosson S."/>
            <person name="Fiebig A."/>
        </authorList>
    </citation>
    <scope>NUCLEOTIDE SEQUENCE [LARGE SCALE GENOMIC DNA]</scope>
    <source>
        <strain evidence="10 11">RL271</strain>
    </source>
</reference>
<organism evidence="10 11">
    <name type="scientific">Caulobacter segnis</name>
    <dbReference type="NCBI Taxonomy" id="88688"/>
    <lineage>
        <taxon>Bacteria</taxon>
        <taxon>Pseudomonadati</taxon>
        <taxon>Pseudomonadota</taxon>
        <taxon>Alphaproteobacteria</taxon>
        <taxon>Caulobacterales</taxon>
        <taxon>Caulobacteraceae</taxon>
        <taxon>Caulobacter</taxon>
    </lineage>
</organism>
<dbReference type="InterPro" id="IPR003594">
    <property type="entry name" value="HATPase_dom"/>
</dbReference>
<dbReference type="SMART" id="SM00387">
    <property type="entry name" value="HATPase_c"/>
    <property type="match status" value="1"/>
</dbReference>
<dbReference type="PANTHER" id="PTHR43047:SF72">
    <property type="entry name" value="OSMOSENSING HISTIDINE PROTEIN KINASE SLN1"/>
    <property type="match status" value="1"/>
</dbReference>
<accession>A0ABY4ZQ41</accession>
<evidence type="ECO:0000256" key="1">
    <source>
        <dbReference type="ARBA" id="ARBA00000085"/>
    </source>
</evidence>
<keyword evidence="5" id="KW-0418">Kinase</keyword>
<dbReference type="InterPro" id="IPR036097">
    <property type="entry name" value="HisK_dim/P_sf"/>
</dbReference>
<feature type="domain" description="Response regulatory" evidence="9">
    <location>
        <begin position="469"/>
        <end position="585"/>
    </location>
</feature>
<dbReference type="InterPro" id="IPR003661">
    <property type="entry name" value="HisK_dim/P_dom"/>
</dbReference>
<keyword evidence="7" id="KW-1133">Transmembrane helix</keyword>
<evidence type="ECO:0000256" key="2">
    <source>
        <dbReference type="ARBA" id="ARBA00012438"/>
    </source>
</evidence>
<name>A0ABY4ZQ41_9CAUL</name>
<dbReference type="Gene3D" id="1.10.287.130">
    <property type="match status" value="1"/>
</dbReference>
<protein>
    <recommendedName>
        <fullName evidence="2">histidine kinase</fullName>
        <ecNumber evidence="2">2.7.13.3</ecNumber>
    </recommendedName>
</protein>
<feature type="transmembrane region" description="Helical" evidence="7">
    <location>
        <begin position="53"/>
        <end position="76"/>
    </location>
</feature>
<dbReference type="PROSITE" id="PS50110">
    <property type="entry name" value="RESPONSE_REGULATORY"/>
    <property type="match status" value="1"/>
</dbReference>
<dbReference type="Pfam" id="PF02518">
    <property type="entry name" value="HATPase_c"/>
    <property type="match status" value="1"/>
</dbReference>
<keyword evidence="10" id="KW-0547">Nucleotide-binding</keyword>
<gene>
    <name evidence="10" type="ORF">MZV50_18210</name>
</gene>
<dbReference type="SMART" id="SM00388">
    <property type="entry name" value="HisKA"/>
    <property type="match status" value="1"/>
</dbReference>
<evidence type="ECO:0000313" key="11">
    <source>
        <dbReference type="Proteomes" id="UP001057520"/>
    </source>
</evidence>
<dbReference type="SUPFAM" id="SSF55874">
    <property type="entry name" value="ATPase domain of HSP90 chaperone/DNA topoisomerase II/histidine kinase"/>
    <property type="match status" value="1"/>
</dbReference>
<evidence type="ECO:0000256" key="6">
    <source>
        <dbReference type="PROSITE-ProRule" id="PRU00169"/>
    </source>
</evidence>
<evidence type="ECO:0000313" key="10">
    <source>
        <dbReference type="EMBL" id="USQ94509.1"/>
    </source>
</evidence>
<dbReference type="PROSITE" id="PS50109">
    <property type="entry name" value="HIS_KIN"/>
    <property type="match status" value="1"/>
</dbReference>